<evidence type="ECO:0000256" key="3">
    <source>
        <dbReference type="ARBA" id="ARBA00023163"/>
    </source>
</evidence>
<evidence type="ECO:0000313" key="6">
    <source>
        <dbReference type="Proteomes" id="UP001548832"/>
    </source>
</evidence>
<evidence type="ECO:0000313" key="5">
    <source>
        <dbReference type="EMBL" id="MET2829814.1"/>
    </source>
</evidence>
<evidence type="ECO:0000256" key="1">
    <source>
        <dbReference type="ARBA" id="ARBA00023015"/>
    </source>
</evidence>
<dbReference type="InterPro" id="IPR011711">
    <property type="entry name" value="GntR_C"/>
</dbReference>
<feature type="domain" description="HTH gntR-type" evidence="4">
    <location>
        <begin position="4"/>
        <end position="71"/>
    </location>
</feature>
<dbReference type="SMART" id="SM00895">
    <property type="entry name" value="FCD"/>
    <property type="match status" value="1"/>
</dbReference>
<dbReference type="PANTHER" id="PTHR43537">
    <property type="entry name" value="TRANSCRIPTIONAL REGULATOR, GNTR FAMILY"/>
    <property type="match status" value="1"/>
</dbReference>
<dbReference type="InterPro" id="IPR036388">
    <property type="entry name" value="WH-like_DNA-bd_sf"/>
</dbReference>
<keyword evidence="6" id="KW-1185">Reference proteome</keyword>
<keyword evidence="3" id="KW-0804">Transcription</keyword>
<evidence type="ECO:0000259" key="4">
    <source>
        <dbReference type="PROSITE" id="PS50949"/>
    </source>
</evidence>
<dbReference type="PANTHER" id="PTHR43537:SF24">
    <property type="entry name" value="GLUCONATE OPERON TRANSCRIPTIONAL REPRESSOR"/>
    <property type="match status" value="1"/>
</dbReference>
<accession>A0ABV2DIP6</accession>
<dbReference type="RefSeq" id="WP_354461731.1">
    <property type="nucleotide sequence ID" value="NZ_JBEWSZ010000001.1"/>
</dbReference>
<dbReference type="PROSITE" id="PS50949">
    <property type="entry name" value="HTH_GNTR"/>
    <property type="match status" value="1"/>
</dbReference>
<dbReference type="EMBL" id="JBEWSZ010000001">
    <property type="protein sequence ID" value="MET2829814.1"/>
    <property type="molecule type" value="Genomic_DNA"/>
</dbReference>
<dbReference type="PRINTS" id="PR00035">
    <property type="entry name" value="HTHGNTR"/>
</dbReference>
<organism evidence="5 6">
    <name type="scientific">Mesorhizobium shangrilense</name>
    <dbReference type="NCBI Taxonomy" id="460060"/>
    <lineage>
        <taxon>Bacteria</taxon>
        <taxon>Pseudomonadati</taxon>
        <taxon>Pseudomonadota</taxon>
        <taxon>Alphaproteobacteria</taxon>
        <taxon>Hyphomicrobiales</taxon>
        <taxon>Phyllobacteriaceae</taxon>
        <taxon>Mesorhizobium</taxon>
    </lineage>
</organism>
<dbReference type="SUPFAM" id="SSF48008">
    <property type="entry name" value="GntR ligand-binding domain-like"/>
    <property type="match status" value="1"/>
</dbReference>
<dbReference type="Gene3D" id="1.10.10.10">
    <property type="entry name" value="Winged helix-like DNA-binding domain superfamily/Winged helix DNA-binding domain"/>
    <property type="match status" value="1"/>
</dbReference>
<dbReference type="Gene3D" id="1.20.120.530">
    <property type="entry name" value="GntR ligand-binding domain-like"/>
    <property type="match status" value="1"/>
</dbReference>
<dbReference type="SMART" id="SM00345">
    <property type="entry name" value="HTH_GNTR"/>
    <property type="match status" value="1"/>
</dbReference>
<dbReference type="Pfam" id="PF07729">
    <property type="entry name" value="FCD"/>
    <property type="match status" value="1"/>
</dbReference>
<dbReference type="Pfam" id="PF00392">
    <property type="entry name" value="GntR"/>
    <property type="match status" value="1"/>
</dbReference>
<dbReference type="CDD" id="cd07377">
    <property type="entry name" value="WHTH_GntR"/>
    <property type="match status" value="1"/>
</dbReference>
<reference evidence="5 6" key="1">
    <citation type="submission" date="2024-06" db="EMBL/GenBank/DDBJ databases">
        <authorList>
            <person name="Kim D.-U."/>
        </authorList>
    </citation>
    <scope>NUCLEOTIDE SEQUENCE [LARGE SCALE GENOMIC DNA]</scope>
    <source>
        <strain evidence="5 6">KACC15460</strain>
    </source>
</reference>
<keyword evidence="1" id="KW-0805">Transcription regulation</keyword>
<keyword evidence="2" id="KW-0238">DNA-binding</keyword>
<dbReference type="InterPro" id="IPR000524">
    <property type="entry name" value="Tscrpt_reg_HTH_GntR"/>
</dbReference>
<dbReference type="InterPro" id="IPR008920">
    <property type="entry name" value="TF_FadR/GntR_C"/>
</dbReference>
<gene>
    <name evidence="5" type="ORF">ABVQ20_22830</name>
</gene>
<evidence type="ECO:0000256" key="2">
    <source>
        <dbReference type="ARBA" id="ARBA00023125"/>
    </source>
</evidence>
<dbReference type="InterPro" id="IPR036390">
    <property type="entry name" value="WH_DNA-bd_sf"/>
</dbReference>
<comment type="caution">
    <text evidence="5">The sequence shown here is derived from an EMBL/GenBank/DDBJ whole genome shotgun (WGS) entry which is preliminary data.</text>
</comment>
<dbReference type="SUPFAM" id="SSF46785">
    <property type="entry name" value="Winged helix' DNA-binding domain"/>
    <property type="match status" value="1"/>
</dbReference>
<name>A0ABV2DIP6_9HYPH</name>
<dbReference type="Proteomes" id="UP001548832">
    <property type="component" value="Unassembled WGS sequence"/>
</dbReference>
<proteinExistence type="predicted"/>
<sequence length="210" mass="23375">MSSETLAQAAYRRIKQDILQGRIKPDTVLSERELAEQQGISRTPLRSALSRLERECVISRLQNGVLLVRSVSVEQLIEIVQLRQTLESAAAARAAEFGLTAELVELREVMAAYANGRTVAFDDFWAEDDKFHLAVAHAARLELLPAILAEQRAIARRCTITRTHDSFADQAREHIAVIDAIAAGDGAAARTAMKLHFENVRSRFLGWLSR</sequence>
<protein>
    <submittedName>
        <fullName evidence="5">GntR family transcriptional regulator</fullName>
    </submittedName>
</protein>